<dbReference type="EMBL" id="CP063231">
    <property type="protein sequence ID" value="URL58039.1"/>
    <property type="molecule type" value="Genomic_DNA"/>
</dbReference>
<reference evidence="1" key="1">
    <citation type="submission" date="2020-10" db="EMBL/GenBank/DDBJ databases">
        <title>Whole-genome sequence of Luteibacter sp. EIF3.</title>
        <authorList>
            <person name="Friedrich I."/>
            <person name="Hertel R."/>
            <person name="Daniel R."/>
        </authorList>
    </citation>
    <scope>NUCLEOTIDE SEQUENCE</scope>
    <source>
        <strain evidence="1">EIF3</strain>
    </source>
</reference>
<keyword evidence="2" id="KW-1185">Reference proteome</keyword>
<dbReference type="RefSeq" id="WP_250338818.1">
    <property type="nucleotide sequence ID" value="NZ_CP063231.1"/>
</dbReference>
<evidence type="ECO:0000313" key="1">
    <source>
        <dbReference type="EMBL" id="URL58039.1"/>
    </source>
</evidence>
<name>A0ABY4T195_9GAMM</name>
<evidence type="ECO:0000313" key="2">
    <source>
        <dbReference type="Proteomes" id="UP001056681"/>
    </source>
</evidence>
<gene>
    <name evidence="1" type="ORF">IM816_15745</name>
</gene>
<dbReference type="Proteomes" id="UP001056681">
    <property type="component" value="Chromosome"/>
</dbReference>
<protein>
    <submittedName>
        <fullName evidence="1">Uncharacterized protein</fullName>
    </submittedName>
</protein>
<organism evidence="1 2">
    <name type="scientific">Luteibacter flocculans</name>
    <dbReference type="NCBI Taxonomy" id="2780091"/>
    <lineage>
        <taxon>Bacteria</taxon>
        <taxon>Pseudomonadati</taxon>
        <taxon>Pseudomonadota</taxon>
        <taxon>Gammaproteobacteria</taxon>
        <taxon>Lysobacterales</taxon>
        <taxon>Rhodanobacteraceae</taxon>
        <taxon>Luteibacter</taxon>
    </lineage>
</organism>
<proteinExistence type="predicted"/>
<sequence>MTYEIIQPPFEKNLEDMAKAELKQYFQWFLDVLPKRVGVLEEAVYTTPGFESWRADYSPSSLGPLGQWFATQVETRSLSETERQKIREKNGPNAVPDEQLTHKTFSVAVDIGMYLGQVFMTNHPSLKWAQDISDKRFAFYGQPLIVGFGSVPFNPAGTVLVQAHGIVSKTKTGDRLREVYDIWEKRIEQPS</sequence>
<accession>A0ABY4T195</accession>